<evidence type="ECO:0000256" key="4">
    <source>
        <dbReference type="ARBA" id="ARBA00017470"/>
    </source>
</evidence>
<organism evidence="8 9">
    <name type="scientific">Desulfomarina profundi</name>
    <dbReference type="NCBI Taxonomy" id="2772557"/>
    <lineage>
        <taxon>Bacteria</taxon>
        <taxon>Pseudomonadati</taxon>
        <taxon>Thermodesulfobacteriota</taxon>
        <taxon>Desulfobulbia</taxon>
        <taxon>Desulfobulbales</taxon>
        <taxon>Desulfobulbaceae</taxon>
        <taxon>Desulfomarina</taxon>
    </lineage>
</organism>
<dbReference type="NCBIfam" id="NF008211">
    <property type="entry name" value="PRK10974.1"/>
    <property type="match status" value="1"/>
</dbReference>
<feature type="chain" id="PRO_5034390365" description="sn-glycerol-3-phosphate-binding periplasmic protein UgpB" evidence="7">
    <location>
        <begin position="25"/>
        <end position="443"/>
    </location>
</feature>
<dbReference type="GO" id="GO:0042597">
    <property type="term" value="C:periplasmic space"/>
    <property type="evidence" value="ECO:0007669"/>
    <property type="project" value="UniProtKB-SubCell"/>
</dbReference>
<protein>
    <recommendedName>
        <fullName evidence="4">sn-glycerol-3-phosphate-binding periplasmic protein UgpB</fullName>
    </recommendedName>
</protein>
<dbReference type="InterPro" id="IPR006059">
    <property type="entry name" value="SBP"/>
</dbReference>
<keyword evidence="9" id="KW-1185">Reference proteome</keyword>
<evidence type="ECO:0000313" key="9">
    <source>
        <dbReference type="Proteomes" id="UP000826725"/>
    </source>
</evidence>
<dbReference type="CDD" id="cd14748">
    <property type="entry name" value="PBP2_UgpB"/>
    <property type="match status" value="1"/>
</dbReference>
<dbReference type="PANTHER" id="PTHR43649:SF31">
    <property type="entry name" value="SN-GLYCEROL-3-PHOSPHATE-BINDING PERIPLASMIC PROTEIN UGPB"/>
    <property type="match status" value="1"/>
</dbReference>
<dbReference type="InterPro" id="IPR050490">
    <property type="entry name" value="Bact_solute-bd_prot1"/>
</dbReference>
<evidence type="ECO:0000256" key="2">
    <source>
        <dbReference type="ARBA" id="ARBA00008520"/>
    </source>
</evidence>
<reference evidence="8" key="1">
    <citation type="submission" date="2020-09" db="EMBL/GenBank/DDBJ databases">
        <title>Desulfogranum mesoprofundum gen. nov., sp. nov., a novel mesophilic, sulfate-reducing chemolithoautotroph isolated from a deep-sea hydrothermal vent chimney in the Suiyo Seamount.</title>
        <authorList>
            <person name="Hashimoto Y."/>
            <person name="Nakagawa S."/>
        </authorList>
    </citation>
    <scope>NUCLEOTIDE SEQUENCE</scope>
    <source>
        <strain evidence="8">KT2</strain>
    </source>
</reference>
<evidence type="ECO:0000256" key="3">
    <source>
        <dbReference type="ARBA" id="ARBA00011557"/>
    </source>
</evidence>
<comment type="similarity">
    <text evidence="2">Belongs to the bacterial solute-binding protein 1 family.</text>
</comment>
<dbReference type="PANTHER" id="PTHR43649">
    <property type="entry name" value="ARABINOSE-BINDING PROTEIN-RELATED"/>
    <property type="match status" value="1"/>
</dbReference>
<feature type="signal peptide" evidence="7">
    <location>
        <begin position="1"/>
        <end position="24"/>
    </location>
</feature>
<proteinExistence type="inferred from homology"/>
<evidence type="ECO:0000313" key="8">
    <source>
        <dbReference type="EMBL" id="BCL61546.1"/>
    </source>
</evidence>
<comment type="subcellular location">
    <subcellularLocation>
        <location evidence="1">Periplasm</location>
    </subcellularLocation>
</comment>
<sequence length="443" mass="49817">MKLNRLVVSVAVGISLAFPAAVLAKPVTINWWHAMRSARGKVVENMIKKFNESQSEYVVVGTNKGNYDEVMNAGVAAFRAKKQPHILQVFEVGTQTMMQSGAIYPVHKLMAENGYNIDWSNYLQAVLSYYMDADGNLMSMPFNSSTPIMYYNVSMFEKAGIAPLSKTKPITWDELGKITKKIVDAGIAPAGMVTAWQSWVQIENYSAIHNVPFASRANGYEGLDCELKINNPLVVGHIERLKKWADDKRFMYGGQKYQGPKSEFIAQHVAVYMDSVSGIAKLKKAVKNFKWDAAPLPVEASMKNPQNSIIGGASLWVLKGHSKKEYEGVAAFLKFLAGNEMQEYWHKETGYFPITLNAYNDLKAKGYYKENPLQTVGIDQLNRAIPTKISRGLRLGYFVQIRNIINEELELVWNGKKTPQEALDNAVARSNVQLRTFERTYKK</sequence>
<dbReference type="Proteomes" id="UP000826725">
    <property type="component" value="Chromosome"/>
</dbReference>
<accession>A0A8D5FJ59</accession>
<evidence type="ECO:0000256" key="7">
    <source>
        <dbReference type="SAM" id="SignalP"/>
    </source>
</evidence>
<comment type="subunit">
    <text evidence="3">The complex is composed of two ATP-binding proteins (UgpC), two transmembrane proteins (UgpA and UgpE) and a solute-binding protein (UgpB).</text>
</comment>
<evidence type="ECO:0000256" key="5">
    <source>
        <dbReference type="ARBA" id="ARBA00022448"/>
    </source>
</evidence>
<dbReference type="RefSeq" id="WP_228853984.1">
    <property type="nucleotide sequence ID" value="NZ_AP024086.1"/>
</dbReference>
<keyword evidence="6 7" id="KW-0732">Signal</keyword>
<name>A0A8D5FJ59_9BACT</name>
<evidence type="ECO:0000256" key="1">
    <source>
        <dbReference type="ARBA" id="ARBA00004418"/>
    </source>
</evidence>
<gene>
    <name evidence="8" type="ORF">DGMP_22390</name>
</gene>
<dbReference type="Pfam" id="PF13416">
    <property type="entry name" value="SBP_bac_8"/>
    <property type="match status" value="1"/>
</dbReference>
<keyword evidence="5" id="KW-0813">Transport</keyword>
<dbReference type="AlphaFoldDB" id="A0A8D5FJ59"/>
<evidence type="ECO:0000256" key="6">
    <source>
        <dbReference type="ARBA" id="ARBA00022729"/>
    </source>
</evidence>
<dbReference type="EMBL" id="AP024086">
    <property type="protein sequence ID" value="BCL61546.1"/>
    <property type="molecule type" value="Genomic_DNA"/>
</dbReference>
<dbReference type="KEGG" id="dbk:DGMP_22390"/>